<dbReference type="GO" id="GO:0006355">
    <property type="term" value="P:regulation of DNA-templated transcription"/>
    <property type="evidence" value="ECO:0007669"/>
    <property type="project" value="InterPro"/>
</dbReference>
<dbReference type="InterPro" id="IPR011494">
    <property type="entry name" value="HIRA-like_C"/>
</dbReference>
<keyword evidence="9" id="KW-1185">Reference proteome</keyword>
<dbReference type="GO" id="GO:0005634">
    <property type="term" value="C:nucleus"/>
    <property type="evidence" value="ECO:0007669"/>
    <property type="project" value="UniProtKB-SubCell"/>
</dbReference>
<evidence type="ECO:0000313" key="9">
    <source>
        <dbReference type="Proteomes" id="UP000092321"/>
    </source>
</evidence>
<keyword evidence="5" id="KW-0156">Chromatin regulator</keyword>
<evidence type="ECO:0000256" key="3">
    <source>
        <dbReference type="ARBA" id="ARBA00022574"/>
    </source>
</evidence>
<dbReference type="AlphaFoldDB" id="A0A1B7TD51"/>
<evidence type="ECO:0000259" key="7">
    <source>
        <dbReference type="Pfam" id="PF07569"/>
    </source>
</evidence>
<dbReference type="PANTHER" id="PTHR13831:SF1">
    <property type="entry name" value="PROTEIN HIR2"/>
    <property type="match status" value="1"/>
</dbReference>
<accession>A0A1B7TD51</accession>
<dbReference type="OrthoDB" id="3972637at2759"/>
<dbReference type="EMBL" id="LXPE01000015">
    <property type="protein sequence ID" value="OBA26640.1"/>
    <property type="molecule type" value="Genomic_DNA"/>
</dbReference>
<dbReference type="Proteomes" id="UP000092321">
    <property type="component" value="Unassembled WGS sequence"/>
</dbReference>
<sequence>MEEKKQESNRLLNTLKENISTANITNGFSTINRNTEKISIPTEKQQQQQIEGEKQTSANIHNNKNLQNTNNNFTTSAKIEWESNNLPDSESVTMKFHGPSYIVPKDLKRKLIEVDPLKPEIPVKKHKKDLEHMEFADKLLINPIVAFSKIRLSIPKTRSAFETTILEKYKIEVINGNGTEQNPTKISVVSINKNENKNSSVNDSESPLFKSYQFLPKNITLTTGTSKFFAFCTENGIINVCSAKTGMRLQQPLVLGVPISFLESSGDFLACITTIGNAYCWNIKEMRLEYPVFSLYPILSPSMRASNDILSRAENITGLSVTNSGIVLVTLSNGDAFLYDKMMQTWSLINDSWWAYSSRYWDASNNKAGFLSSNLKEKRYRTEGESVMKMLEYKTNEELKRKGVTKLLQNFAKTMLLKEGFENLEQSVSISHLVNKMFVYMKFEEYDNYKDTLLTLCSTLAEFDMIDKLNEVFEFLFGEDGFNENIGYLKKHDLLRSVIVLVHQTGSQELKRLARMYADELDMV</sequence>
<dbReference type="InterPro" id="IPR036322">
    <property type="entry name" value="WD40_repeat_dom_sf"/>
</dbReference>
<dbReference type="GO" id="GO:0031491">
    <property type="term" value="F:nucleosome binding"/>
    <property type="evidence" value="ECO:0007669"/>
    <property type="project" value="TreeGrafter"/>
</dbReference>
<evidence type="ECO:0000256" key="5">
    <source>
        <dbReference type="ARBA" id="ARBA00022853"/>
    </source>
</evidence>
<dbReference type="PANTHER" id="PTHR13831">
    <property type="entry name" value="MEMBER OF THE HIR1 FAMILY OF WD-REPEAT PROTEINS"/>
    <property type="match status" value="1"/>
</dbReference>
<evidence type="ECO:0000313" key="8">
    <source>
        <dbReference type="EMBL" id="OBA26640.1"/>
    </source>
</evidence>
<evidence type="ECO:0000256" key="4">
    <source>
        <dbReference type="ARBA" id="ARBA00022737"/>
    </source>
</evidence>
<comment type="subcellular location">
    <subcellularLocation>
        <location evidence="1">Nucleus</location>
    </subcellularLocation>
</comment>
<dbReference type="GO" id="GO:0000785">
    <property type="term" value="C:chromatin"/>
    <property type="evidence" value="ECO:0007669"/>
    <property type="project" value="TreeGrafter"/>
</dbReference>
<comment type="similarity">
    <text evidence="2">Belongs to the WD repeat HIR1 family.</text>
</comment>
<dbReference type="SUPFAM" id="SSF50978">
    <property type="entry name" value="WD40 repeat-like"/>
    <property type="match status" value="1"/>
</dbReference>
<dbReference type="Pfam" id="PF07569">
    <property type="entry name" value="Hira"/>
    <property type="match status" value="1"/>
</dbReference>
<reference evidence="9" key="1">
    <citation type="journal article" date="2016" name="Proc. Natl. Acad. Sci. U.S.A.">
        <title>Comparative genomics of biotechnologically important yeasts.</title>
        <authorList>
            <person name="Riley R."/>
            <person name="Haridas S."/>
            <person name="Wolfe K.H."/>
            <person name="Lopes M.R."/>
            <person name="Hittinger C.T."/>
            <person name="Goeker M."/>
            <person name="Salamov A.A."/>
            <person name="Wisecaver J.H."/>
            <person name="Long T.M."/>
            <person name="Calvey C.H."/>
            <person name="Aerts A.L."/>
            <person name="Barry K.W."/>
            <person name="Choi C."/>
            <person name="Clum A."/>
            <person name="Coughlan A.Y."/>
            <person name="Deshpande S."/>
            <person name="Douglass A.P."/>
            <person name="Hanson S.J."/>
            <person name="Klenk H.-P."/>
            <person name="LaButti K.M."/>
            <person name="Lapidus A."/>
            <person name="Lindquist E.A."/>
            <person name="Lipzen A.M."/>
            <person name="Meier-Kolthoff J.P."/>
            <person name="Ohm R.A."/>
            <person name="Otillar R.P."/>
            <person name="Pangilinan J.L."/>
            <person name="Peng Y."/>
            <person name="Rokas A."/>
            <person name="Rosa C.A."/>
            <person name="Scheuner C."/>
            <person name="Sibirny A.A."/>
            <person name="Slot J.C."/>
            <person name="Stielow J.B."/>
            <person name="Sun H."/>
            <person name="Kurtzman C.P."/>
            <person name="Blackwell M."/>
            <person name="Grigoriev I.V."/>
            <person name="Jeffries T.W."/>
        </authorList>
    </citation>
    <scope>NUCLEOTIDE SEQUENCE [LARGE SCALE GENOMIC DNA]</scope>
    <source>
        <strain evidence="9">NRRL Y-1626</strain>
    </source>
</reference>
<feature type="domain" description="Protein HIRA-like C-terminal" evidence="7">
    <location>
        <begin position="246"/>
        <end position="474"/>
    </location>
</feature>
<evidence type="ECO:0000256" key="1">
    <source>
        <dbReference type="ARBA" id="ARBA00004123"/>
    </source>
</evidence>
<evidence type="ECO:0000256" key="6">
    <source>
        <dbReference type="ARBA" id="ARBA00023242"/>
    </source>
</evidence>
<dbReference type="GO" id="GO:0006338">
    <property type="term" value="P:chromatin remodeling"/>
    <property type="evidence" value="ECO:0007669"/>
    <property type="project" value="InterPro"/>
</dbReference>
<dbReference type="GO" id="GO:0006351">
    <property type="term" value="P:DNA-templated transcription"/>
    <property type="evidence" value="ECO:0007669"/>
    <property type="project" value="InterPro"/>
</dbReference>
<comment type="caution">
    <text evidence="8">The sequence shown here is derived from an EMBL/GenBank/DDBJ whole genome shotgun (WGS) entry which is preliminary data.</text>
</comment>
<keyword evidence="4" id="KW-0677">Repeat</keyword>
<dbReference type="GO" id="GO:0000417">
    <property type="term" value="C:HIR complex"/>
    <property type="evidence" value="ECO:0007669"/>
    <property type="project" value="TreeGrafter"/>
</dbReference>
<protein>
    <submittedName>
        <fullName evidence="8">Hira-domain-containing protein</fullName>
    </submittedName>
</protein>
<evidence type="ECO:0000256" key="2">
    <source>
        <dbReference type="ARBA" id="ARBA00007306"/>
    </source>
</evidence>
<organism evidence="8 9">
    <name type="scientific">Hanseniaspora valbyensis NRRL Y-1626</name>
    <dbReference type="NCBI Taxonomy" id="766949"/>
    <lineage>
        <taxon>Eukaryota</taxon>
        <taxon>Fungi</taxon>
        <taxon>Dikarya</taxon>
        <taxon>Ascomycota</taxon>
        <taxon>Saccharomycotina</taxon>
        <taxon>Saccharomycetes</taxon>
        <taxon>Saccharomycodales</taxon>
        <taxon>Saccharomycodaceae</taxon>
        <taxon>Hanseniaspora</taxon>
    </lineage>
</organism>
<name>A0A1B7TD51_9ASCO</name>
<gene>
    <name evidence="8" type="ORF">HANVADRAFT_24796</name>
</gene>
<keyword evidence="6" id="KW-0539">Nucleus</keyword>
<dbReference type="InterPro" id="IPR031120">
    <property type="entry name" value="HIR1-like"/>
</dbReference>
<keyword evidence="3" id="KW-0853">WD repeat</keyword>
<proteinExistence type="inferred from homology"/>